<protein>
    <submittedName>
        <fullName evidence="2">YgiT-type zinc finger domain protein</fullName>
    </submittedName>
    <submittedName>
        <fullName evidence="1">Zinc finger, YgiT-type</fullName>
    </submittedName>
</protein>
<evidence type="ECO:0000313" key="3">
    <source>
        <dbReference type="Proteomes" id="UP000003505"/>
    </source>
</evidence>
<dbReference type="Proteomes" id="UP000003505">
    <property type="component" value="Unassembled WGS sequence"/>
</dbReference>
<keyword evidence="4" id="KW-1185">Reference proteome</keyword>
<proteinExistence type="predicted"/>
<dbReference type="EMBL" id="ACKP02000015">
    <property type="protein sequence ID" value="EEX77571.1"/>
    <property type="molecule type" value="Genomic_DNA"/>
</dbReference>
<evidence type="ECO:0000313" key="2">
    <source>
        <dbReference type="EMBL" id="EEX77571.1"/>
    </source>
</evidence>
<dbReference type="OrthoDB" id="9812340at2"/>
<organism evidence="2 3">
    <name type="scientific">Selenomonas sputigena (strain ATCC 35185 / DSM 20758 / CCUG 44933 / VPI D19B-28)</name>
    <dbReference type="NCBI Taxonomy" id="546271"/>
    <lineage>
        <taxon>Bacteria</taxon>
        <taxon>Bacillati</taxon>
        <taxon>Bacillota</taxon>
        <taxon>Negativicutes</taxon>
        <taxon>Selenomonadales</taxon>
        <taxon>Selenomonadaceae</taxon>
        <taxon>Selenomonas</taxon>
    </lineage>
</organism>
<dbReference type="KEGG" id="ssg:Selsp_1373"/>
<dbReference type="NCBIfam" id="TIGR03831">
    <property type="entry name" value="YgiT_finger"/>
    <property type="match status" value="1"/>
</dbReference>
<reference evidence="2 3" key="1">
    <citation type="submission" date="2009-09" db="EMBL/GenBank/DDBJ databases">
        <authorList>
            <person name="Weinstock G."/>
            <person name="Sodergren E."/>
            <person name="Clifton S."/>
            <person name="Fulton L."/>
            <person name="Fulton B."/>
            <person name="Courtney L."/>
            <person name="Fronick C."/>
            <person name="Harrison M."/>
            <person name="Strong C."/>
            <person name="Farmer C."/>
            <person name="Delahaunty K."/>
            <person name="Markovic C."/>
            <person name="Hall O."/>
            <person name="Minx P."/>
            <person name="Tomlinson C."/>
            <person name="Mitreva M."/>
            <person name="Nelson J."/>
            <person name="Hou S."/>
            <person name="Wollam A."/>
            <person name="Pepin K.H."/>
            <person name="Johnson M."/>
            <person name="Bhonagiri V."/>
            <person name="Nash W.E."/>
            <person name="Warren W."/>
            <person name="Chinwalla A."/>
            <person name="Mardis E.R."/>
            <person name="Wilson R.K."/>
        </authorList>
    </citation>
    <scope>NUCLEOTIDE SEQUENCE [LARGE SCALE GENOMIC DNA]</scope>
    <source>
        <strain evidence="2">ATCC 35185</strain>
        <strain evidence="3">ATCC 35185 / DSM 20758 / VPI D19B-28</strain>
    </source>
</reference>
<dbReference type="Proteomes" id="UP000011124">
    <property type="component" value="Chromosome"/>
</dbReference>
<dbReference type="HOGENOM" id="CLU_174612_4_0_9"/>
<dbReference type="RefSeq" id="WP_006192010.1">
    <property type="nucleotide sequence ID" value="NC_015437.1"/>
</dbReference>
<accession>C9LU39</accession>
<evidence type="ECO:0000313" key="1">
    <source>
        <dbReference type="EMBL" id="AEC00332.1"/>
    </source>
</evidence>
<name>C9LU39_SELS3</name>
<gene>
    <name evidence="1" type="ordered locus">Selsp_1373</name>
    <name evidence="2" type="ORF">SELSPUOL_00846</name>
</gene>
<dbReference type="AlphaFoldDB" id="C9LU39"/>
<reference evidence="1 4" key="2">
    <citation type="submission" date="2011-04" db="EMBL/GenBank/DDBJ databases">
        <title>The complete genome of Selenomonas sputigena DSM 20758.</title>
        <authorList>
            <consortium name="US DOE Joint Genome Institute (JGI-PGF)"/>
            <person name="Lucas S."/>
            <person name="Copeland A."/>
            <person name="Lapidus A."/>
            <person name="Bruce D."/>
            <person name="Goodwin L."/>
            <person name="Pitluck S."/>
            <person name="Peters L."/>
            <person name="Kyrpides N."/>
            <person name="Mavromatis K."/>
            <person name="Ivanova N."/>
            <person name="Ovchinnikova G."/>
            <person name="Teshima H."/>
            <person name="Detter J.C."/>
            <person name="Tapia R."/>
            <person name="Han C."/>
            <person name="Land M."/>
            <person name="Hauser L."/>
            <person name="Markowitz V."/>
            <person name="Cheng J.-F."/>
            <person name="Hugenholtz P."/>
            <person name="Woyke T."/>
            <person name="Wu D."/>
            <person name="Gronow S."/>
            <person name="Wellnitz S."/>
            <person name="Schneider S."/>
            <person name="Klenk H.-P."/>
            <person name="Eisen J.A."/>
        </authorList>
    </citation>
    <scope>NUCLEOTIDE SEQUENCE [LARGE SCALE GENOMIC DNA]</scope>
    <source>
        <strain evidence="1">ATCC 35185</strain>
        <strain evidence="4">ATCC 35185 / DSM 20758 / VPI D19B-28</strain>
    </source>
</reference>
<evidence type="ECO:0000313" key="4">
    <source>
        <dbReference type="Proteomes" id="UP000011124"/>
    </source>
</evidence>
<dbReference type="CDD" id="cd12870">
    <property type="entry name" value="MqsA"/>
    <property type="match status" value="1"/>
</dbReference>
<dbReference type="Gene3D" id="3.10.20.860">
    <property type="match status" value="1"/>
</dbReference>
<sequence length="76" mass="8677">MKNCTFCKGTTKDGFSTFTVDLENCVIVIRNVPSQICEQCGETYYSTEVMQQLFRIAQDVRHNMTEIVIVNYQTAA</sequence>
<dbReference type="InterPro" id="IPR022453">
    <property type="entry name" value="Znf_MqsA-type"/>
</dbReference>
<dbReference type="EMBL" id="CP002637">
    <property type="protein sequence ID" value="AEC00332.1"/>
    <property type="molecule type" value="Genomic_DNA"/>
</dbReference>
<dbReference type="eggNOG" id="ENOG5032SGF">
    <property type="taxonomic scope" value="Bacteria"/>
</dbReference>
<dbReference type="STRING" id="546271.Selsp_1373"/>